<protein>
    <submittedName>
        <fullName evidence="3">NAD-dependent epimerase/dehydratase family protein</fullName>
    </submittedName>
</protein>
<gene>
    <name evidence="3" type="ORF">POL25_08845</name>
</gene>
<comment type="caution">
    <text evidence="3">The sequence shown here is derived from an EMBL/GenBank/DDBJ whole genome shotgun (WGS) entry which is preliminary data.</text>
</comment>
<organism evidence="3 4">
    <name type="scientific">Nannocystis bainbridge</name>
    <dbReference type="NCBI Taxonomy" id="2995303"/>
    <lineage>
        <taxon>Bacteria</taxon>
        <taxon>Pseudomonadati</taxon>
        <taxon>Myxococcota</taxon>
        <taxon>Polyangia</taxon>
        <taxon>Nannocystales</taxon>
        <taxon>Nannocystaceae</taxon>
        <taxon>Nannocystis</taxon>
    </lineage>
</organism>
<dbReference type="Gene3D" id="3.40.50.720">
    <property type="entry name" value="NAD(P)-binding Rossmann-like Domain"/>
    <property type="match status" value="1"/>
</dbReference>
<feature type="domain" description="NAD-dependent epimerase/dehydratase" evidence="2">
    <location>
        <begin position="59"/>
        <end position="203"/>
    </location>
</feature>
<proteinExistence type="inferred from homology"/>
<evidence type="ECO:0000259" key="2">
    <source>
        <dbReference type="Pfam" id="PF01370"/>
    </source>
</evidence>
<dbReference type="InterPro" id="IPR036291">
    <property type="entry name" value="NAD(P)-bd_dom_sf"/>
</dbReference>
<name>A0ABT5DTM7_9BACT</name>
<dbReference type="RefSeq" id="WP_272085483.1">
    <property type="nucleotide sequence ID" value="NZ_JAQNDL010000001.1"/>
</dbReference>
<dbReference type="Proteomes" id="UP001221686">
    <property type="component" value="Unassembled WGS sequence"/>
</dbReference>
<dbReference type="SUPFAM" id="SSF51735">
    <property type="entry name" value="NAD(P)-binding Rossmann-fold domains"/>
    <property type="match status" value="1"/>
</dbReference>
<dbReference type="EMBL" id="JAQNDL010000001">
    <property type="protein sequence ID" value="MDC0716997.1"/>
    <property type="molecule type" value="Genomic_DNA"/>
</dbReference>
<evidence type="ECO:0000256" key="1">
    <source>
        <dbReference type="ARBA" id="ARBA00007637"/>
    </source>
</evidence>
<evidence type="ECO:0000313" key="3">
    <source>
        <dbReference type="EMBL" id="MDC0716997.1"/>
    </source>
</evidence>
<dbReference type="Pfam" id="PF01370">
    <property type="entry name" value="Epimerase"/>
    <property type="match status" value="1"/>
</dbReference>
<sequence>MTVTAVAIGGGGGFIGRAAADALAAAPVVAFGREGLAERTCPEVHALIWAGGGREGGEAALTEAHVAAPLRALAIAAARGARRVVYVSSGEVYGLQPVPFVEDAQRLGDTPYARAKIRGEDEVRAAAARLGIEAVIVRPGVVYGPGQRPGMLIPSLLAALRAGERFACTPGEQTRDFVHVRDVARLLARCTEADAPVGVYNAGTGIESAVAMVVRALAWRVGRTELVDLGALPYRGSEVMRYVLDPTRAKERLGFVAEIALAGGLESVASWPEEQVRA</sequence>
<comment type="similarity">
    <text evidence="1">Belongs to the NAD(P)-dependent epimerase/dehydratase family.</text>
</comment>
<keyword evidence="4" id="KW-1185">Reference proteome</keyword>
<dbReference type="InterPro" id="IPR001509">
    <property type="entry name" value="Epimerase_deHydtase"/>
</dbReference>
<dbReference type="PANTHER" id="PTHR43000">
    <property type="entry name" value="DTDP-D-GLUCOSE 4,6-DEHYDRATASE-RELATED"/>
    <property type="match status" value="1"/>
</dbReference>
<evidence type="ECO:0000313" key="4">
    <source>
        <dbReference type="Proteomes" id="UP001221686"/>
    </source>
</evidence>
<reference evidence="3 4" key="1">
    <citation type="submission" date="2022-11" db="EMBL/GenBank/DDBJ databases">
        <title>Minimal conservation of predation-associated metabolite biosynthetic gene clusters underscores biosynthetic potential of Myxococcota including descriptions for ten novel species: Archangium lansinium sp. nov., Myxococcus landrumus sp. nov., Nannocystis bai.</title>
        <authorList>
            <person name="Ahearne A."/>
            <person name="Stevens C."/>
            <person name="Dowd S."/>
        </authorList>
    </citation>
    <scope>NUCLEOTIDE SEQUENCE [LARGE SCALE GENOMIC DNA]</scope>
    <source>
        <strain evidence="3 4">BB15-2</strain>
    </source>
</reference>
<accession>A0ABT5DTM7</accession>